<feature type="chain" id="PRO_5029510630" evidence="2">
    <location>
        <begin position="26"/>
        <end position="139"/>
    </location>
</feature>
<evidence type="ECO:0000313" key="3">
    <source>
        <dbReference type="EMBL" id="KAF6479390.1"/>
    </source>
</evidence>
<evidence type="ECO:0000313" key="4">
    <source>
        <dbReference type="Proteomes" id="UP000550707"/>
    </source>
</evidence>
<dbReference type="EMBL" id="JACASF010000004">
    <property type="protein sequence ID" value="KAF6479390.1"/>
    <property type="molecule type" value="Genomic_DNA"/>
</dbReference>
<organism evidence="3 4">
    <name type="scientific">Molossus molossus</name>
    <name type="common">Pallas' mastiff bat</name>
    <name type="synonym">Vespertilio molossus</name>
    <dbReference type="NCBI Taxonomy" id="27622"/>
    <lineage>
        <taxon>Eukaryota</taxon>
        <taxon>Metazoa</taxon>
        <taxon>Chordata</taxon>
        <taxon>Craniata</taxon>
        <taxon>Vertebrata</taxon>
        <taxon>Euteleostomi</taxon>
        <taxon>Mammalia</taxon>
        <taxon>Eutheria</taxon>
        <taxon>Laurasiatheria</taxon>
        <taxon>Chiroptera</taxon>
        <taxon>Yangochiroptera</taxon>
        <taxon>Molossidae</taxon>
        <taxon>Molossus</taxon>
    </lineage>
</organism>
<sequence length="139" mass="14329">MAPGGADQTAALGLALWLLFGFGLGLEAAPTRSPAQTIGTETLQEGTSVGTPVTPVILESVTYLGNATATFVRDQDSVQSGNRNAYGVIAAAVVLSAGLVAVTLLVLSWLCAQGLLYPPELLVAIKESLLMSERKTSLL</sequence>
<keyword evidence="1" id="KW-0472">Membrane</keyword>
<name>A0A7J8I558_MOLMO</name>
<feature type="signal peptide" evidence="2">
    <location>
        <begin position="1"/>
        <end position="25"/>
    </location>
</feature>
<accession>A0A7J8I558</accession>
<evidence type="ECO:0000256" key="2">
    <source>
        <dbReference type="SAM" id="SignalP"/>
    </source>
</evidence>
<keyword evidence="1" id="KW-0812">Transmembrane</keyword>
<evidence type="ECO:0000256" key="1">
    <source>
        <dbReference type="SAM" id="Phobius"/>
    </source>
</evidence>
<feature type="transmembrane region" description="Helical" evidence="1">
    <location>
        <begin position="85"/>
        <end position="112"/>
    </location>
</feature>
<dbReference type="AlphaFoldDB" id="A0A7J8I558"/>
<keyword evidence="2" id="KW-0732">Signal</keyword>
<comment type="caution">
    <text evidence="3">The sequence shown here is derived from an EMBL/GenBank/DDBJ whole genome shotgun (WGS) entry which is preliminary data.</text>
</comment>
<reference evidence="3 4" key="1">
    <citation type="journal article" date="2020" name="Nature">
        <title>Six reference-quality genomes reveal evolution of bat adaptations.</title>
        <authorList>
            <person name="Jebb D."/>
            <person name="Huang Z."/>
            <person name="Pippel M."/>
            <person name="Hughes G.M."/>
            <person name="Lavrichenko K."/>
            <person name="Devanna P."/>
            <person name="Winkler S."/>
            <person name="Jermiin L.S."/>
            <person name="Skirmuntt E.C."/>
            <person name="Katzourakis A."/>
            <person name="Burkitt-Gray L."/>
            <person name="Ray D.A."/>
            <person name="Sullivan K.A.M."/>
            <person name="Roscito J.G."/>
            <person name="Kirilenko B.M."/>
            <person name="Davalos L.M."/>
            <person name="Corthals A.P."/>
            <person name="Power M.L."/>
            <person name="Jones G."/>
            <person name="Ransome R.D."/>
            <person name="Dechmann D.K.N."/>
            <person name="Locatelli A.G."/>
            <person name="Puechmaille S.J."/>
            <person name="Fedrigo O."/>
            <person name="Jarvis E.D."/>
            <person name="Hiller M."/>
            <person name="Vernes S.C."/>
            <person name="Myers E.W."/>
            <person name="Teeling E.C."/>
        </authorList>
    </citation>
    <scope>NUCLEOTIDE SEQUENCE [LARGE SCALE GENOMIC DNA]</scope>
    <source>
        <strain evidence="3">MMolMol1</strain>
        <tissue evidence="3">Muscle</tissue>
    </source>
</reference>
<proteinExistence type="predicted"/>
<protein>
    <submittedName>
        <fullName evidence="3">CD320 molecule</fullName>
    </submittedName>
</protein>
<gene>
    <name evidence="3" type="ORF">HJG59_002451</name>
</gene>
<keyword evidence="4" id="KW-1185">Reference proteome</keyword>
<keyword evidence="1" id="KW-1133">Transmembrane helix</keyword>
<dbReference type="Proteomes" id="UP000550707">
    <property type="component" value="Unassembled WGS sequence"/>
</dbReference>